<evidence type="ECO:0000313" key="2">
    <source>
        <dbReference type="EMBL" id="MBO0949132.1"/>
    </source>
</evidence>
<comment type="caution">
    <text evidence="2">The sequence shown here is derived from an EMBL/GenBank/DDBJ whole genome shotgun (WGS) entry which is preliminary data.</text>
</comment>
<keyword evidence="3" id="KW-1185">Reference proteome</keyword>
<protein>
    <submittedName>
        <fullName evidence="2">GPW/gp25 family protein</fullName>
    </submittedName>
</protein>
<evidence type="ECO:0000259" key="1">
    <source>
        <dbReference type="Pfam" id="PF04965"/>
    </source>
</evidence>
<name>A0ABS3JGL0_9BACT</name>
<dbReference type="RefSeq" id="WP_207329061.1">
    <property type="nucleotide sequence ID" value="NZ_JAFMYW010000002.1"/>
</dbReference>
<sequence length="151" mass="17514">MADEFYNLPLRLDLITRGQAAKEVTHARQVTCSMDDSIRNNLYLITTTQYNEARYDGRFGCTIWDDDFSAGNDSVYILWTDRIEKSLMAAIRRYEPRLDRVKVEVSVDREGTPDAHKLVRIRVLAEVAPSNRRPFVFQREIAVAPFTTKIR</sequence>
<gene>
    <name evidence="2" type="ORF">J2I46_11095</name>
</gene>
<dbReference type="InterPro" id="IPR007048">
    <property type="entry name" value="IraD/Gp25-like"/>
</dbReference>
<feature type="domain" description="IraD/Gp25-like" evidence="1">
    <location>
        <begin position="33"/>
        <end position="128"/>
    </location>
</feature>
<dbReference type="EMBL" id="JAFMYW010000002">
    <property type="protein sequence ID" value="MBO0949132.1"/>
    <property type="molecule type" value="Genomic_DNA"/>
</dbReference>
<reference evidence="2 3" key="1">
    <citation type="submission" date="2021-03" db="EMBL/GenBank/DDBJ databases">
        <title>Fibrella sp. HMF5405 genome sequencing and assembly.</title>
        <authorList>
            <person name="Kang H."/>
            <person name="Kim H."/>
            <person name="Bae S."/>
            <person name="Joh K."/>
        </authorList>
    </citation>
    <scope>NUCLEOTIDE SEQUENCE [LARGE SCALE GENOMIC DNA]</scope>
    <source>
        <strain evidence="2 3">HMF5405</strain>
    </source>
</reference>
<dbReference type="Proteomes" id="UP000664628">
    <property type="component" value="Unassembled WGS sequence"/>
</dbReference>
<dbReference type="SUPFAM" id="SSF160719">
    <property type="entry name" value="gpW/gp25-like"/>
    <property type="match status" value="1"/>
</dbReference>
<dbReference type="Gene3D" id="3.10.450.40">
    <property type="match status" value="1"/>
</dbReference>
<organism evidence="2 3">
    <name type="scientific">Fibrella forsythiae</name>
    <dbReference type="NCBI Taxonomy" id="2817061"/>
    <lineage>
        <taxon>Bacteria</taxon>
        <taxon>Pseudomonadati</taxon>
        <taxon>Bacteroidota</taxon>
        <taxon>Cytophagia</taxon>
        <taxon>Cytophagales</taxon>
        <taxon>Spirosomataceae</taxon>
        <taxon>Fibrella</taxon>
    </lineage>
</organism>
<proteinExistence type="predicted"/>
<evidence type="ECO:0000313" key="3">
    <source>
        <dbReference type="Proteomes" id="UP000664628"/>
    </source>
</evidence>
<accession>A0ABS3JGL0</accession>
<dbReference type="Pfam" id="PF04965">
    <property type="entry name" value="GPW_gp25"/>
    <property type="match status" value="1"/>
</dbReference>